<evidence type="ECO:0000313" key="2">
    <source>
        <dbReference type="Proteomes" id="UP000076858"/>
    </source>
</evidence>
<gene>
    <name evidence="1" type="ORF">APZ42_030981</name>
</gene>
<dbReference type="Proteomes" id="UP000076858">
    <property type="component" value="Unassembled WGS sequence"/>
</dbReference>
<organism evidence="1 2">
    <name type="scientific">Daphnia magna</name>
    <dbReference type="NCBI Taxonomy" id="35525"/>
    <lineage>
        <taxon>Eukaryota</taxon>
        <taxon>Metazoa</taxon>
        <taxon>Ecdysozoa</taxon>
        <taxon>Arthropoda</taxon>
        <taxon>Crustacea</taxon>
        <taxon>Branchiopoda</taxon>
        <taxon>Diplostraca</taxon>
        <taxon>Cladocera</taxon>
        <taxon>Anomopoda</taxon>
        <taxon>Daphniidae</taxon>
        <taxon>Daphnia</taxon>
    </lineage>
</organism>
<protein>
    <submittedName>
        <fullName evidence="1">Uncharacterized protein</fullName>
    </submittedName>
</protein>
<accession>A0A164N7U7</accession>
<dbReference type="AlphaFoldDB" id="A0A164N7U7"/>
<proteinExistence type="predicted"/>
<sequence length="40" mass="4593">MKQSISGVLFAVEFHTMLHRSIPFNLGRFDSPLTSTFHSR</sequence>
<comment type="caution">
    <text evidence="1">The sequence shown here is derived from an EMBL/GenBank/DDBJ whole genome shotgun (WGS) entry which is preliminary data.</text>
</comment>
<dbReference type="EMBL" id="LRGB01002864">
    <property type="protein sequence ID" value="KZS05718.1"/>
    <property type="molecule type" value="Genomic_DNA"/>
</dbReference>
<evidence type="ECO:0000313" key="1">
    <source>
        <dbReference type="EMBL" id="KZS05718.1"/>
    </source>
</evidence>
<reference evidence="1 2" key="1">
    <citation type="submission" date="2016-03" db="EMBL/GenBank/DDBJ databases">
        <title>EvidentialGene: Evidence-directed Construction of Genes on Genomes.</title>
        <authorList>
            <person name="Gilbert D.G."/>
            <person name="Choi J.-H."/>
            <person name="Mockaitis K."/>
            <person name="Colbourne J."/>
            <person name="Pfrender M."/>
        </authorList>
    </citation>
    <scope>NUCLEOTIDE SEQUENCE [LARGE SCALE GENOMIC DNA]</scope>
    <source>
        <strain evidence="1 2">Xinb3</strain>
        <tissue evidence="1">Complete organism</tissue>
    </source>
</reference>
<keyword evidence="2" id="KW-1185">Reference proteome</keyword>
<name>A0A164N7U7_9CRUS</name>